<protein>
    <submittedName>
        <fullName evidence="3">Uncharacterized protein</fullName>
    </submittedName>
</protein>
<name>A0A1G5ZCI5_9HYPH</name>
<dbReference type="AlphaFoldDB" id="A0A1G5ZCI5"/>
<organism evidence="3 4">
    <name type="scientific">Mesorhizobium qingshengii</name>
    <dbReference type="NCBI Taxonomy" id="1165689"/>
    <lineage>
        <taxon>Bacteria</taxon>
        <taxon>Pseudomonadati</taxon>
        <taxon>Pseudomonadota</taxon>
        <taxon>Alphaproteobacteria</taxon>
        <taxon>Hyphomicrobiales</taxon>
        <taxon>Phyllobacteriaceae</taxon>
        <taxon>Mesorhizobium</taxon>
    </lineage>
</organism>
<feature type="signal peptide" evidence="2">
    <location>
        <begin position="1"/>
        <end position="24"/>
    </location>
</feature>
<reference evidence="3 4" key="1">
    <citation type="submission" date="2016-10" db="EMBL/GenBank/DDBJ databases">
        <authorList>
            <person name="de Groot N.N."/>
        </authorList>
    </citation>
    <scope>NUCLEOTIDE SEQUENCE [LARGE SCALE GENOMIC DNA]</scope>
    <source>
        <strain evidence="3 4">CGMCC 1.12097</strain>
    </source>
</reference>
<proteinExistence type="predicted"/>
<evidence type="ECO:0000256" key="1">
    <source>
        <dbReference type="SAM" id="MobiDB-lite"/>
    </source>
</evidence>
<feature type="chain" id="PRO_5011631681" evidence="2">
    <location>
        <begin position="25"/>
        <end position="82"/>
    </location>
</feature>
<sequence>MIIRILTAISLAASVASFSTASFAESLVKVPSVEAGKSGAAGETGGKAGGAGETGGKAGGAGETGGKAGGAGEGGGKSGKGG</sequence>
<dbReference type="EMBL" id="FMXM01000016">
    <property type="protein sequence ID" value="SDA91983.1"/>
    <property type="molecule type" value="Genomic_DNA"/>
</dbReference>
<dbReference type="Proteomes" id="UP000198588">
    <property type="component" value="Unassembled WGS sequence"/>
</dbReference>
<evidence type="ECO:0000313" key="4">
    <source>
        <dbReference type="Proteomes" id="UP000198588"/>
    </source>
</evidence>
<evidence type="ECO:0000256" key="2">
    <source>
        <dbReference type="SAM" id="SignalP"/>
    </source>
</evidence>
<feature type="region of interest" description="Disordered" evidence="1">
    <location>
        <begin position="34"/>
        <end position="82"/>
    </location>
</feature>
<dbReference type="RefSeq" id="WP_143019482.1">
    <property type="nucleotide sequence ID" value="NZ_FMXM01000016.1"/>
</dbReference>
<keyword evidence="2" id="KW-0732">Signal</keyword>
<feature type="compositionally biased region" description="Gly residues" evidence="1">
    <location>
        <begin position="42"/>
        <end position="82"/>
    </location>
</feature>
<accession>A0A1G5ZCI5</accession>
<evidence type="ECO:0000313" key="3">
    <source>
        <dbReference type="EMBL" id="SDA91983.1"/>
    </source>
</evidence>
<gene>
    <name evidence="3" type="ORF">SAMN02927914_04607</name>
</gene>